<gene>
    <name evidence="11" type="ORF">ACHHYP_04141</name>
</gene>
<dbReference type="SUPFAM" id="SSF53335">
    <property type="entry name" value="S-adenosyl-L-methionine-dependent methyltransferases"/>
    <property type="match status" value="1"/>
</dbReference>
<dbReference type="SMART" id="SM00710">
    <property type="entry name" value="PbH1"/>
    <property type="match status" value="7"/>
</dbReference>
<keyword evidence="3 9" id="KW-0808">Transferase</keyword>
<keyword evidence="4 9" id="KW-0949">S-adenosyl-L-methionine</keyword>
<dbReference type="InterPro" id="IPR029063">
    <property type="entry name" value="SAM-dependent_MTases_sf"/>
</dbReference>
<evidence type="ECO:0000256" key="1">
    <source>
        <dbReference type="ARBA" id="ARBA00022555"/>
    </source>
</evidence>
<comment type="similarity">
    <text evidence="9">Belongs to the class I-like SAM-binding methyltransferase superfamily. Trm1 family.</text>
</comment>
<accession>A0A1V9Z1W8</accession>
<dbReference type="EC" id="2.1.1.216" evidence="7"/>
<name>A0A1V9Z1W8_ACHHY</name>
<protein>
    <recommendedName>
        <fullName evidence="7">tRNA (guanine(26)-N(2))-dimethyltransferase</fullName>
        <ecNumber evidence="7">2.1.1.216</ecNumber>
    </recommendedName>
</protein>
<dbReference type="Gene3D" id="3.30.56.70">
    <property type="entry name" value="N2,N2-dimethylguanosine tRNA methyltransferase, C-terminal domain"/>
    <property type="match status" value="1"/>
</dbReference>
<sequence>MASAHREGEALVERTENVFLSGHQELQRDLTVLLLRALDARGDLPPIVAILDALAGSGIRAIRYALEVPHVVAVANDAAATAYESILANIAHNGVQDRVDATNMDAIDCMQKRRGEFHVIDLDPFGPCASLLATAVSTIAIGGILCATDTDMQTLLGKSLASHTQCFARYGGIPVTAAFGKELAIRIVLGCASQMAAACGRAIEPLVSTAFDFFVRVHFRVTTAGEGAAPPLAVVYQCSRCAYFKVYEVGCENDFIVECPMCTGRIHVGGPLWNGPLQDRVVLEACQRVKGLDAASRYIHSIALETDDAPLYFSLPRLFRPFAPIKPPSLALMKQALRSLGYSVTTSHLDPVSIKSRSMTPEALYSVVKAWLVAADPSTPHLPTVALPPASLFQLTKSSAISWASPVKCTMAHKDEWTLSAKEATAVATAPTITVGAAISLQTALAAAPVGAIVALTGTKYCVGTLVISKSVTVVGLHQNTTVVGHIVTDGNADVVLKHLVLQPPSQPIPSQHTLLVSSGRATVEFCRVQRSAPAIAVICVANGADATVRSCTIQDGHQAGLYVCGKATVQILESTIERMKGCGVDVLGGSTCSITQSVVQLCRKSGVFAHAFSTLTIRGCRVDKNGMAGIEVTTHAHASITKCAIIRGLKGGILVHSQGRATVEDNILSRNAMAGVDIRGVGSIATVNGNHICNGRSSGVYVSDYATADVTGNTVVGHRRVGIESTRDANVVANDNTIAGNGRDTLESD</sequence>
<evidence type="ECO:0000256" key="2">
    <source>
        <dbReference type="ARBA" id="ARBA00022603"/>
    </source>
</evidence>
<dbReference type="Pfam" id="PF02005">
    <property type="entry name" value="TRM"/>
    <property type="match status" value="1"/>
</dbReference>
<evidence type="ECO:0000256" key="8">
    <source>
        <dbReference type="ARBA" id="ARBA00051897"/>
    </source>
</evidence>
<evidence type="ECO:0000256" key="6">
    <source>
        <dbReference type="ARBA" id="ARBA00022884"/>
    </source>
</evidence>
<dbReference type="STRING" id="1202772.A0A1V9Z1W8"/>
<dbReference type="GO" id="GO:0000049">
    <property type="term" value="F:tRNA binding"/>
    <property type="evidence" value="ECO:0007669"/>
    <property type="project" value="UniProtKB-UniRule"/>
</dbReference>
<dbReference type="PANTHER" id="PTHR10631:SF3">
    <property type="entry name" value="TRNA (GUANINE(26)-N(2))-DIMETHYLTRANSFERASE"/>
    <property type="match status" value="1"/>
</dbReference>
<evidence type="ECO:0000313" key="11">
    <source>
        <dbReference type="EMBL" id="OQR92006.1"/>
    </source>
</evidence>
<organism evidence="11 12">
    <name type="scientific">Achlya hypogyna</name>
    <name type="common">Oomycete</name>
    <name type="synonym">Protoachlya hypogyna</name>
    <dbReference type="NCBI Taxonomy" id="1202772"/>
    <lineage>
        <taxon>Eukaryota</taxon>
        <taxon>Sar</taxon>
        <taxon>Stramenopiles</taxon>
        <taxon>Oomycota</taxon>
        <taxon>Saprolegniomycetes</taxon>
        <taxon>Saprolegniales</taxon>
        <taxon>Achlyaceae</taxon>
        <taxon>Achlya</taxon>
    </lineage>
</organism>
<evidence type="ECO:0000256" key="7">
    <source>
        <dbReference type="ARBA" id="ARBA00039099"/>
    </source>
</evidence>
<keyword evidence="2 9" id="KW-0489">Methyltransferase</keyword>
<dbReference type="Gene3D" id="3.40.50.150">
    <property type="entry name" value="Vaccinia Virus protein VP39"/>
    <property type="match status" value="1"/>
</dbReference>
<dbReference type="GO" id="GO:0002940">
    <property type="term" value="P:tRNA N2-guanine methylation"/>
    <property type="evidence" value="ECO:0007669"/>
    <property type="project" value="TreeGrafter"/>
</dbReference>
<dbReference type="AlphaFoldDB" id="A0A1V9Z1W8"/>
<dbReference type="SUPFAM" id="SSF51126">
    <property type="entry name" value="Pectin lyase-like"/>
    <property type="match status" value="1"/>
</dbReference>
<comment type="catalytic activity">
    <reaction evidence="8">
        <text>guanosine(26) in tRNA + 2 S-adenosyl-L-methionine = N(2)-dimethylguanosine(26) in tRNA + 2 S-adenosyl-L-homocysteine + 2 H(+)</text>
        <dbReference type="Rhea" id="RHEA:43140"/>
        <dbReference type="Rhea" id="RHEA-COMP:10359"/>
        <dbReference type="Rhea" id="RHEA-COMP:10360"/>
        <dbReference type="ChEBI" id="CHEBI:15378"/>
        <dbReference type="ChEBI" id="CHEBI:57856"/>
        <dbReference type="ChEBI" id="CHEBI:59789"/>
        <dbReference type="ChEBI" id="CHEBI:74269"/>
        <dbReference type="ChEBI" id="CHEBI:74513"/>
        <dbReference type="EC" id="2.1.1.216"/>
    </reaction>
</comment>
<dbReference type="EMBL" id="JNBR01000485">
    <property type="protein sequence ID" value="OQR92006.1"/>
    <property type="molecule type" value="Genomic_DNA"/>
</dbReference>
<keyword evidence="6 9" id="KW-0694">RNA-binding</keyword>
<keyword evidence="12" id="KW-1185">Reference proteome</keyword>
<dbReference type="Gene3D" id="2.160.20.10">
    <property type="entry name" value="Single-stranded right-handed beta-helix, Pectin lyase-like"/>
    <property type="match status" value="1"/>
</dbReference>
<dbReference type="InterPro" id="IPR012334">
    <property type="entry name" value="Pectin_lyas_fold"/>
</dbReference>
<keyword evidence="5 9" id="KW-0819">tRNA processing</keyword>
<evidence type="ECO:0000256" key="4">
    <source>
        <dbReference type="ARBA" id="ARBA00022691"/>
    </source>
</evidence>
<dbReference type="InterPro" id="IPR006626">
    <property type="entry name" value="PbH1"/>
</dbReference>
<comment type="caution">
    <text evidence="11">The sequence shown here is derived from an EMBL/GenBank/DDBJ whole genome shotgun (WGS) entry which is preliminary data.</text>
</comment>
<dbReference type="GO" id="GO:0160104">
    <property type="term" value="F:tRNA (guanine(26)-N2)-dimethyltransferase activity"/>
    <property type="evidence" value="ECO:0007669"/>
    <property type="project" value="UniProtKB-EC"/>
</dbReference>
<dbReference type="InterPro" id="IPR011050">
    <property type="entry name" value="Pectin_lyase_fold/virulence"/>
</dbReference>
<evidence type="ECO:0000256" key="3">
    <source>
        <dbReference type="ARBA" id="ARBA00022679"/>
    </source>
</evidence>
<dbReference type="Proteomes" id="UP000243579">
    <property type="component" value="Unassembled WGS sequence"/>
</dbReference>
<keyword evidence="1 9" id="KW-0820">tRNA-binding</keyword>
<evidence type="ECO:0000259" key="10">
    <source>
        <dbReference type="Pfam" id="PF13229"/>
    </source>
</evidence>
<dbReference type="OrthoDB" id="6349953at2759"/>
<dbReference type="InterPro" id="IPR002905">
    <property type="entry name" value="Trm1"/>
</dbReference>
<feature type="domain" description="Right handed beta helix" evidence="10">
    <location>
        <begin position="518"/>
        <end position="645"/>
    </location>
</feature>
<evidence type="ECO:0000256" key="5">
    <source>
        <dbReference type="ARBA" id="ARBA00022694"/>
    </source>
</evidence>
<dbReference type="InterPro" id="IPR042296">
    <property type="entry name" value="tRNA_met_Trm1_C"/>
</dbReference>
<reference evidence="11 12" key="1">
    <citation type="journal article" date="2014" name="Genome Biol. Evol.">
        <title>The secreted proteins of Achlya hypogyna and Thraustotheca clavata identify the ancestral oomycete secretome and reveal gene acquisitions by horizontal gene transfer.</title>
        <authorList>
            <person name="Misner I."/>
            <person name="Blouin N."/>
            <person name="Leonard G."/>
            <person name="Richards T.A."/>
            <person name="Lane C.E."/>
        </authorList>
    </citation>
    <scope>NUCLEOTIDE SEQUENCE [LARGE SCALE GENOMIC DNA]</scope>
    <source>
        <strain evidence="11 12">ATCC 48635</strain>
    </source>
</reference>
<dbReference type="Pfam" id="PF13229">
    <property type="entry name" value="Beta_helix"/>
    <property type="match status" value="1"/>
</dbReference>
<dbReference type="PANTHER" id="PTHR10631">
    <property type="entry name" value="N 2 ,N 2 -DIMETHYLGUANOSINE TRNA METHYLTRANSFERASE"/>
    <property type="match status" value="1"/>
</dbReference>
<evidence type="ECO:0000256" key="9">
    <source>
        <dbReference type="PROSITE-ProRule" id="PRU00958"/>
    </source>
</evidence>
<proteinExistence type="inferred from homology"/>
<dbReference type="InterPro" id="IPR039448">
    <property type="entry name" value="Beta_helix"/>
</dbReference>
<dbReference type="PROSITE" id="PS51626">
    <property type="entry name" value="SAM_MT_TRM1"/>
    <property type="match status" value="1"/>
</dbReference>
<evidence type="ECO:0000313" key="12">
    <source>
        <dbReference type="Proteomes" id="UP000243579"/>
    </source>
</evidence>